<organism evidence="1 2">
    <name type="scientific">candidate division TA06 bacterium</name>
    <dbReference type="NCBI Taxonomy" id="2250710"/>
    <lineage>
        <taxon>Bacteria</taxon>
        <taxon>Bacteria division TA06</taxon>
    </lineage>
</organism>
<dbReference type="SUPFAM" id="SSF53335">
    <property type="entry name" value="S-adenosyl-L-methionine-dependent methyltransferases"/>
    <property type="match status" value="1"/>
</dbReference>
<accession>A0A523UWL6</accession>
<dbReference type="Pfam" id="PF13489">
    <property type="entry name" value="Methyltransf_23"/>
    <property type="match status" value="1"/>
</dbReference>
<dbReference type="InterPro" id="IPR029063">
    <property type="entry name" value="SAM-dependent_MTases_sf"/>
</dbReference>
<evidence type="ECO:0000313" key="1">
    <source>
        <dbReference type="EMBL" id="TET46907.1"/>
    </source>
</evidence>
<comment type="caution">
    <text evidence="1">The sequence shown here is derived from an EMBL/GenBank/DDBJ whole genome shotgun (WGS) entry which is preliminary data.</text>
</comment>
<name>A0A523UWL6_UNCT6</name>
<dbReference type="Proteomes" id="UP000315525">
    <property type="component" value="Unassembled WGS sequence"/>
</dbReference>
<gene>
    <name evidence="1" type="ORF">E3J62_02785</name>
</gene>
<protein>
    <recommendedName>
        <fullName evidence="3">Class I SAM-dependent methyltransferase</fullName>
    </recommendedName>
</protein>
<reference evidence="1 2" key="1">
    <citation type="submission" date="2019-03" db="EMBL/GenBank/DDBJ databases">
        <title>Metabolic potential of uncultured bacteria and archaea associated with petroleum seepage in deep-sea sediments.</title>
        <authorList>
            <person name="Dong X."/>
            <person name="Hubert C."/>
        </authorList>
    </citation>
    <scope>NUCLEOTIDE SEQUENCE [LARGE SCALE GENOMIC DNA]</scope>
    <source>
        <strain evidence="1">E44_bin18</strain>
    </source>
</reference>
<dbReference type="Gene3D" id="3.40.50.150">
    <property type="entry name" value="Vaccinia Virus protein VP39"/>
    <property type="match status" value="1"/>
</dbReference>
<dbReference type="EMBL" id="SOJN01000038">
    <property type="protein sequence ID" value="TET46907.1"/>
    <property type="molecule type" value="Genomic_DNA"/>
</dbReference>
<evidence type="ECO:0000313" key="2">
    <source>
        <dbReference type="Proteomes" id="UP000315525"/>
    </source>
</evidence>
<sequence length="212" mass="24526">MMTPEEFTRYNAIKAFEEFGREMNPDEFRAARKRKLPWVRNIIKDHASVADYGAGSGWVKEICDEMNIPCTEIDEISEKGSFASMEPVDIIVCVTVLEHMVPTEVLQFIDISAQKAKYLFIATNNPRCAFSHYVLWDCITHVRMYSEASIRALLMAKGWTIEQSFYEDDVFKNASFSQRLIHRLLSKGLNGMFLSDTHNYWCILARSPEFSR</sequence>
<proteinExistence type="predicted"/>
<dbReference type="AlphaFoldDB" id="A0A523UWL6"/>
<evidence type="ECO:0008006" key="3">
    <source>
        <dbReference type="Google" id="ProtNLM"/>
    </source>
</evidence>